<keyword evidence="2" id="KW-1185">Reference proteome</keyword>
<reference evidence="1" key="2">
    <citation type="submission" date="2020-11" db="EMBL/GenBank/DDBJ databases">
        <authorList>
            <person name="McCartney M.A."/>
            <person name="Auch B."/>
            <person name="Kono T."/>
            <person name="Mallez S."/>
            <person name="Becker A."/>
            <person name="Gohl D.M."/>
            <person name="Silverstein K.A.T."/>
            <person name="Koren S."/>
            <person name="Bechman K.B."/>
            <person name="Herman A."/>
            <person name="Abrahante J.E."/>
            <person name="Garbe J."/>
        </authorList>
    </citation>
    <scope>NUCLEOTIDE SEQUENCE</scope>
    <source>
        <strain evidence="1">Duluth1</strain>
        <tissue evidence="1">Whole animal</tissue>
    </source>
</reference>
<dbReference type="Gene3D" id="6.10.250.2730">
    <property type="match status" value="1"/>
</dbReference>
<dbReference type="EMBL" id="JAIWYP010000007">
    <property type="protein sequence ID" value="KAH3797531.1"/>
    <property type="molecule type" value="Genomic_DNA"/>
</dbReference>
<proteinExistence type="predicted"/>
<sequence>MLKSENESLKKENQEMKKQIHSLCSKIDSLEGHSRRNNLRYLGISGTSGEKWEDTEQKVRHFIKDTLGLPDFEHVDNRKSAQSG</sequence>
<gene>
    <name evidence="1" type="ORF">DPMN_151112</name>
</gene>
<name>A0A9D4FIX2_DREPO</name>
<dbReference type="Proteomes" id="UP000828390">
    <property type="component" value="Unassembled WGS sequence"/>
</dbReference>
<protein>
    <submittedName>
        <fullName evidence="1">Uncharacterized protein</fullName>
    </submittedName>
</protein>
<evidence type="ECO:0000313" key="2">
    <source>
        <dbReference type="Proteomes" id="UP000828390"/>
    </source>
</evidence>
<accession>A0A9D4FIX2</accession>
<comment type="caution">
    <text evidence="1">The sequence shown here is derived from an EMBL/GenBank/DDBJ whole genome shotgun (WGS) entry which is preliminary data.</text>
</comment>
<dbReference type="AlphaFoldDB" id="A0A9D4FIX2"/>
<organism evidence="1 2">
    <name type="scientific">Dreissena polymorpha</name>
    <name type="common">Zebra mussel</name>
    <name type="synonym">Mytilus polymorpha</name>
    <dbReference type="NCBI Taxonomy" id="45954"/>
    <lineage>
        <taxon>Eukaryota</taxon>
        <taxon>Metazoa</taxon>
        <taxon>Spiralia</taxon>
        <taxon>Lophotrochozoa</taxon>
        <taxon>Mollusca</taxon>
        <taxon>Bivalvia</taxon>
        <taxon>Autobranchia</taxon>
        <taxon>Heteroconchia</taxon>
        <taxon>Euheterodonta</taxon>
        <taxon>Imparidentia</taxon>
        <taxon>Neoheterodontei</taxon>
        <taxon>Myida</taxon>
        <taxon>Dreissenoidea</taxon>
        <taxon>Dreissenidae</taxon>
        <taxon>Dreissena</taxon>
    </lineage>
</organism>
<reference evidence="1" key="1">
    <citation type="journal article" date="2019" name="bioRxiv">
        <title>The Genome of the Zebra Mussel, Dreissena polymorpha: A Resource for Invasive Species Research.</title>
        <authorList>
            <person name="McCartney M.A."/>
            <person name="Auch B."/>
            <person name="Kono T."/>
            <person name="Mallez S."/>
            <person name="Zhang Y."/>
            <person name="Obille A."/>
            <person name="Becker A."/>
            <person name="Abrahante J.E."/>
            <person name="Garbe J."/>
            <person name="Badalamenti J.P."/>
            <person name="Herman A."/>
            <person name="Mangelson H."/>
            <person name="Liachko I."/>
            <person name="Sullivan S."/>
            <person name="Sone E.D."/>
            <person name="Koren S."/>
            <person name="Silverstein K.A.T."/>
            <person name="Beckman K.B."/>
            <person name="Gohl D.M."/>
        </authorList>
    </citation>
    <scope>NUCLEOTIDE SEQUENCE</scope>
    <source>
        <strain evidence="1">Duluth1</strain>
        <tissue evidence="1">Whole animal</tissue>
    </source>
</reference>
<evidence type="ECO:0000313" key="1">
    <source>
        <dbReference type="EMBL" id="KAH3797531.1"/>
    </source>
</evidence>